<dbReference type="InterPro" id="IPR027417">
    <property type="entry name" value="P-loop_NTPase"/>
</dbReference>
<dbReference type="Pfam" id="PF24385">
    <property type="entry name" value="DSRM_DHX29"/>
    <property type="match status" value="1"/>
</dbReference>
<protein>
    <submittedName>
        <fullName evidence="9">DEHA2F04708p</fullName>
    </submittedName>
</protein>
<dbReference type="OMA" id="LFRVCNM"/>
<dbReference type="OrthoDB" id="5600252at2759"/>
<evidence type="ECO:0000256" key="2">
    <source>
        <dbReference type="ARBA" id="ARBA00022801"/>
    </source>
</evidence>
<dbReference type="PROSITE" id="PS51194">
    <property type="entry name" value="HELICASE_CTER"/>
    <property type="match status" value="1"/>
</dbReference>
<dbReference type="CDD" id="cd18791">
    <property type="entry name" value="SF2_C_RHA"/>
    <property type="match status" value="1"/>
</dbReference>
<feature type="compositionally biased region" description="Basic and acidic residues" evidence="5">
    <location>
        <begin position="7"/>
        <end position="31"/>
    </location>
</feature>
<dbReference type="FunCoup" id="Q6BMK3">
    <property type="interactions" value="991"/>
</dbReference>
<feature type="compositionally biased region" description="Low complexity" evidence="5">
    <location>
        <begin position="201"/>
        <end position="219"/>
    </location>
</feature>
<dbReference type="PANTHER" id="PTHR18934:SF267">
    <property type="entry name" value="ATP-DEPENDENT RNA HELICASE YLR419W-RELATED"/>
    <property type="match status" value="1"/>
</dbReference>
<keyword evidence="10" id="KW-1185">Reference proteome</keyword>
<organism evidence="9 10">
    <name type="scientific">Debaryomyces hansenii (strain ATCC 36239 / CBS 767 / BCRC 21394 / JCM 1990 / NBRC 0083 / IGC 2968)</name>
    <name type="common">Yeast</name>
    <name type="synonym">Torulaspora hansenii</name>
    <dbReference type="NCBI Taxonomy" id="284592"/>
    <lineage>
        <taxon>Eukaryota</taxon>
        <taxon>Fungi</taxon>
        <taxon>Dikarya</taxon>
        <taxon>Ascomycota</taxon>
        <taxon>Saccharomycotina</taxon>
        <taxon>Pichiomycetes</taxon>
        <taxon>Debaryomycetaceae</taxon>
        <taxon>Debaryomyces</taxon>
    </lineage>
</organism>
<feature type="domain" description="RWD" evidence="6">
    <location>
        <begin position="399"/>
        <end position="507"/>
    </location>
</feature>
<dbReference type="InterPro" id="IPR011545">
    <property type="entry name" value="DEAD/DEAH_box_helicase_dom"/>
</dbReference>
<dbReference type="Gene3D" id="1.20.120.1080">
    <property type="match status" value="1"/>
</dbReference>
<reference evidence="9 10" key="1">
    <citation type="journal article" date="2004" name="Nature">
        <title>Genome evolution in yeasts.</title>
        <authorList>
            <consortium name="Genolevures"/>
            <person name="Dujon B."/>
            <person name="Sherman D."/>
            <person name="Fischer G."/>
            <person name="Durrens P."/>
            <person name="Casaregola S."/>
            <person name="Lafontaine I."/>
            <person name="de Montigny J."/>
            <person name="Marck C."/>
            <person name="Neuveglise C."/>
            <person name="Talla E."/>
            <person name="Goffard N."/>
            <person name="Frangeul L."/>
            <person name="Aigle M."/>
            <person name="Anthouard V."/>
            <person name="Babour A."/>
            <person name="Barbe V."/>
            <person name="Barnay S."/>
            <person name="Blanchin S."/>
            <person name="Beckerich J.M."/>
            <person name="Beyne E."/>
            <person name="Bleykasten C."/>
            <person name="Boisrame A."/>
            <person name="Boyer J."/>
            <person name="Cattolico L."/>
            <person name="Confanioleri F."/>
            <person name="de Daruvar A."/>
            <person name="Despons L."/>
            <person name="Fabre E."/>
            <person name="Fairhead C."/>
            <person name="Ferry-Dumazet H."/>
            <person name="Groppi A."/>
            <person name="Hantraye F."/>
            <person name="Hennequin C."/>
            <person name="Jauniaux N."/>
            <person name="Joyet P."/>
            <person name="Kachouri R."/>
            <person name="Kerrest A."/>
            <person name="Koszul R."/>
            <person name="Lemaire M."/>
            <person name="Lesur I."/>
            <person name="Ma L."/>
            <person name="Muller H."/>
            <person name="Nicaud J.M."/>
            <person name="Nikolski M."/>
            <person name="Oztas S."/>
            <person name="Ozier-Kalogeropoulos O."/>
            <person name="Pellenz S."/>
            <person name="Potier S."/>
            <person name="Richard G.F."/>
            <person name="Straub M.L."/>
            <person name="Suleau A."/>
            <person name="Swennene D."/>
            <person name="Tekaia F."/>
            <person name="Wesolowski-Louvel M."/>
            <person name="Westhof E."/>
            <person name="Wirth B."/>
            <person name="Zeniou-Meyer M."/>
            <person name="Zivanovic I."/>
            <person name="Bolotin-Fukuhara M."/>
            <person name="Thierry A."/>
            <person name="Bouchier C."/>
            <person name="Caudron B."/>
            <person name="Scarpelli C."/>
            <person name="Gaillardin C."/>
            <person name="Weissenbach J."/>
            <person name="Wincker P."/>
            <person name="Souciet J.L."/>
        </authorList>
    </citation>
    <scope>NUCLEOTIDE SEQUENCE [LARGE SCALE GENOMIC DNA]</scope>
    <source>
        <strain evidence="10">ATCC 36239 / CBS 767 / BCRC 21394 / JCM 1990 / NBRC 0083 / IGC 2968</strain>
    </source>
</reference>
<feature type="domain" description="Helicase C-terminal" evidence="8">
    <location>
        <begin position="816"/>
        <end position="986"/>
    </location>
</feature>
<evidence type="ECO:0000256" key="3">
    <source>
        <dbReference type="ARBA" id="ARBA00022806"/>
    </source>
</evidence>
<dbReference type="RefSeq" id="XP_460568.2">
    <property type="nucleotide sequence ID" value="XM_460568.1"/>
</dbReference>
<dbReference type="InterPro" id="IPR016135">
    <property type="entry name" value="UBQ-conjugating_enzyme/RWD"/>
</dbReference>
<dbReference type="Pfam" id="PF00270">
    <property type="entry name" value="DEAD"/>
    <property type="match status" value="1"/>
</dbReference>
<feature type="compositionally biased region" description="Polar residues" evidence="5">
    <location>
        <begin position="223"/>
        <end position="233"/>
    </location>
</feature>
<evidence type="ECO:0000313" key="9">
    <source>
        <dbReference type="EMBL" id="CAG88892.2"/>
    </source>
</evidence>
<dbReference type="STRING" id="284592.Q6BMK3"/>
<dbReference type="VEuPathDB" id="FungiDB:DEHA2F04708g"/>
<dbReference type="Pfam" id="PF07717">
    <property type="entry name" value="OB_NTP_bind"/>
    <property type="match status" value="1"/>
</dbReference>
<evidence type="ECO:0000259" key="6">
    <source>
        <dbReference type="PROSITE" id="PS50908"/>
    </source>
</evidence>
<name>Q6BMK3_DEBHA</name>
<gene>
    <name evidence="9" type="ordered locus">DEHA2F04708g</name>
</gene>
<dbReference type="PROSITE" id="PS50908">
    <property type="entry name" value="RWD"/>
    <property type="match status" value="1"/>
</dbReference>
<dbReference type="Pfam" id="PF00271">
    <property type="entry name" value="Helicase_C"/>
    <property type="match status" value="1"/>
</dbReference>
<dbReference type="eggNOG" id="KOG0920">
    <property type="taxonomic scope" value="Eukaryota"/>
</dbReference>
<keyword evidence="3" id="KW-0347">Helicase</keyword>
<dbReference type="HOGENOM" id="CLU_001832_4_0_1"/>
<dbReference type="GO" id="GO:0004386">
    <property type="term" value="F:helicase activity"/>
    <property type="evidence" value="ECO:0007669"/>
    <property type="project" value="UniProtKB-KW"/>
</dbReference>
<sequence length="1408" mass="160874">MAKKKVKEVTPEVKEKRKNKKPIEEPEEIKKPQRGLAIGDNFGWTGKLPATLLHEHCQKQKWGKVIFDMKKTSKGFIGIANLSWENPKTKEVIHIKMMPDSDMYEPKETTNEARHYVATYALFRINYVKNMKMILPKIFRDYWSDLETKRLETLKSNKEKHDVIYNGNPFTVFLEQRAKSEQLLKEKEQKQQNDLKVRKPTVNISSSNKTSSTSPNLKSTTKRQGNMNHNSPSFPKKVWANAPFIDFPSELRISIENSIKNHINWILDDDASQNNEEHLHSLVRLGFRESHIKESFQYTSSFIDSLEWLLFHIPEDDLPPFFSKSDQDSSVSLKISKNIQFEYLVNRVSQSGFDMDEILTTLEENKNDELKTCVQLTHRIVEYSPVPGDFGESQELWEQEIDGIQMIDANKIHYIENSQNRIVTISLNSKNLKQDDLLSLKLYKSDNYPNDLLGIQLIVNNNSFKLANYIKLSILRQLIQYIIKNGFLGDCYIFSIVEWLEDNISMIIDNPGPLIQGDLSRESSREKNQAISSKKAFKNKREKKLQPEDIDNLSKKYQVKLKSNEILNSLKKRSELPAWKKRDQLVSVINSNKVTIVTGETGSGKSTQIVQFILDYLNSTGDFESSIICTQPRRISTIGLAERISEERNDDLGKETGYIIRGENKTSNGTRISFVTTGVLLRMLQSLMTSSDQNEIGIFNKLQYIFIDEVHERSVDSDFLLVILKKIMKKFPKLKIILMSATISVDKFRNFFNMDLNHIHIEGRTFPIEDYYLDSILNDLDYTITTNDQIIKPKADSHFFKQGNINYDLIASLCLKIDKELSEDRNKGSILVFLPGIMEINHCIRNIEKAFDESRRKNWCLPLHSALSSIDQKRVFKIPPKDVRKIVVSTNVAETSITIPDCVVVIDSGRSKTLFFDSKIHTTKLIENWCSKAEVSQRRGRSGRITNGNCYHLYTKETETGMLDQPIPEIKRTRLENLYLVVKAMGIKKVEEFLSGGLDPPDQHSLSKSKKVLTEIGALNKDNLSHLGNYLSLLPTDLLSGKLLIFGCIFGCLEICLTLASIRSTGSPFLNNFENRERIKQTQNSFSKGQGDLIGMANAFRQYEDLKGESKNAKKFLNENFLSYLTLKEIASTRTQYISILKDIGFVAINYNPRNSNNEGHKSLNRNNENYSIVRAIIASSFYPQIARVQLPDPKYVQSLVGAVEIDPDAKQTKFWIRNENYIDNVKNGVEANDVLPATRAFLHPSSVLFETNNVNDSNTPSNEDFTNEEDINKVRQMYKDLKPRVPGSSNAAKATFVAYGTSHYTQKLYLRDITPTSTIAALLFGGDIAYDMTSQVTSGKSSPGIVLDNWMPIRTWCKNGVLIKRLRILLDSLIEDKLSNPHYSGNEDGSTSSNDEILVVIERILNI</sequence>
<dbReference type="SMART" id="SM00847">
    <property type="entry name" value="HA2"/>
    <property type="match status" value="1"/>
</dbReference>
<evidence type="ECO:0000259" key="8">
    <source>
        <dbReference type="PROSITE" id="PS51194"/>
    </source>
</evidence>
<dbReference type="InterPro" id="IPR006575">
    <property type="entry name" value="RWD_dom"/>
</dbReference>
<feature type="compositionally biased region" description="Basic and acidic residues" evidence="5">
    <location>
        <begin position="185"/>
        <end position="197"/>
    </location>
</feature>
<dbReference type="InterPro" id="IPR056328">
    <property type="entry name" value="DSRM_DHX29"/>
</dbReference>
<dbReference type="SMART" id="SM00487">
    <property type="entry name" value="DEXDc"/>
    <property type="match status" value="1"/>
</dbReference>
<evidence type="ECO:0000256" key="1">
    <source>
        <dbReference type="ARBA" id="ARBA00022741"/>
    </source>
</evidence>
<dbReference type="SMART" id="SM00490">
    <property type="entry name" value="HELICc"/>
    <property type="match status" value="1"/>
</dbReference>
<dbReference type="EMBL" id="CR382138">
    <property type="protein sequence ID" value="CAG88892.2"/>
    <property type="molecule type" value="Genomic_DNA"/>
</dbReference>
<dbReference type="PROSITE" id="PS51192">
    <property type="entry name" value="HELICASE_ATP_BIND_1"/>
    <property type="match status" value="1"/>
</dbReference>
<feature type="region of interest" description="Disordered" evidence="5">
    <location>
        <begin position="1"/>
        <end position="32"/>
    </location>
</feature>
<keyword evidence="4" id="KW-0067">ATP-binding</keyword>
<dbReference type="CDD" id="cd17917">
    <property type="entry name" value="DEXHc_RHA-like"/>
    <property type="match status" value="1"/>
</dbReference>
<dbReference type="GO" id="GO:0005524">
    <property type="term" value="F:ATP binding"/>
    <property type="evidence" value="ECO:0007669"/>
    <property type="project" value="UniProtKB-KW"/>
</dbReference>
<accession>Q6BMK3</accession>
<dbReference type="Gene3D" id="3.40.50.300">
    <property type="entry name" value="P-loop containing nucleotide triphosphate hydrolases"/>
    <property type="match status" value="2"/>
</dbReference>
<dbReference type="InterPro" id="IPR059023">
    <property type="entry name" value="RNA_hel_CTD"/>
</dbReference>
<dbReference type="InterPro" id="IPR001650">
    <property type="entry name" value="Helicase_C-like"/>
</dbReference>
<keyword evidence="2" id="KW-0378">Hydrolase</keyword>
<evidence type="ECO:0000313" key="10">
    <source>
        <dbReference type="Proteomes" id="UP000000599"/>
    </source>
</evidence>
<evidence type="ECO:0000256" key="5">
    <source>
        <dbReference type="SAM" id="MobiDB-lite"/>
    </source>
</evidence>
<feature type="domain" description="Helicase ATP-binding" evidence="7">
    <location>
        <begin position="586"/>
        <end position="761"/>
    </location>
</feature>
<dbReference type="GO" id="GO:0003723">
    <property type="term" value="F:RNA binding"/>
    <property type="evidence" value="ECO:0007669"/>
    <property type="project" value="TreeGrafter"/>
</dbReference>
<evidence type="ECO:0000256" key="4">
    <source>
        <dbReference type="ARBA" id="ARBA00022840"/>
    </source>
</evidence>
<dbReference type="KEGG" id="dha:DEHA2F04708g"/>
<dbReference type="InterPro" id="IPR011709">
    <property type="entry name" value="DEAD-box_helicase_OB_fold"/>
</dbReference>
<dbReference type="InParanoid" id="Q6BMK3"/>
<dbReference type="CDD" id="cd23827">
    <property type="entry name" value="RWD_YLR419W-like"/>
    <property type="match status" value="1"/>
</dbReference>
<dbReference type="SUPFAM" id="SSF52540">
    <property type="entry name" value="P-loop containing nucleoside triphosphate hydrolases"/>
    <property type="match status" value="1"/>
</dbReference>
<dbReference type="Pfam" id="PF05773">
    <property type="entry name" value="RWD"/>
    <property type="match status" value="1"/>
</dbReference>
<dbReference type="Pfam" id="PF21010">
    <property type="entry name" value="HA2_C"/>
    <property type="match status" value="1"/>
</dbReference>
<evidence type="ECO:0000259" key="7">
    <source>
        <dbReference type="PROSITE" id="PS51192"/>
    </source>
</evidence>
<proteinExistence type="predicted"/>
<dbReference type="SUPFAM" id="SSF54495">
    <property type="entry name" value="UBC-like"/>
    <property type="match status" value="1"/>
</dbReference>
<dbReference type="GO" id="GO:0016787">
    <property type="term" value="F:hydrolase activity"/>
    <property type="evidence" value="ECO:0007669"/>
    <property type="project" value="UniProtKB-KW"/>
</dbReference>
<dbReference type="Pfam" id="PF26026">
    <property type="entry name" value="RNA_hel_CTD"/>
    <property type="match status" value="1"/>
</dbReference>
<keyword evidence="1" id="KW-0547">Nucleotide-binding</keyword>
<feature type="region of interest" description="Disordered" evidence="5">
    <location>
        <begin position="518"/>
        <end position="543"/>
    </location>
</feature>
<dbReference type="GeneID" id="2903232"/>
<dbReference type="PANTHER" id="PTHR18934">
    <property type="entry name" value="ATP-DEPENDENT RNA HELICASE"/>
    <property type="match status" value="1"/>
</dbReference>
<feature type="region of interest" description="Disordered" evidence="5">
    <location>
        <begin position="185"/>
        <end position="233"/>
    </location>
</feature>
<dbReference type="InterPro" id="IPR007502">
    <property type="entry name" value="Helicase-assoc_dom"/>
</dbReference>
<dbReference type="Proteomes" id="UP000000599">
    <property type="component" value="Chromosome F"/>
</dbReference>
<feature type="compositionally biased region" description="Basic and acidic residues" evidence="5">
    <location>
        <begin position="519"/>
        <end position="528"/>
    </location>
</feature>
<dbReference type="InterPro" id="IPR014001">
    <property type="entry name" value="Helicase_ATP-bd"/>
</dbReference>